<feature type="domain" description="WCX" evidence="4">
    <location>
        <begin position="255"/>
        <end position="337"/>
    </location>
</feature>
<dbReference type="Pfam" id="PF08279">
    <property type="entry name" value="HTH_11"/>
    <property type="match status" value="1"/>
</dbReference>
<dbReference type="EMBL" id="JAGGLQ010000001">
    <property type="protein sequence ID" value="MBP2034300.1"/>
    <property type="molecule type" value="Genomic_DNA"/>
</dbReference>
<dbReference type="Pfam" id="PF13280">
    <property type="entry name" value="WYL"/>
    <property type="match status" value="1"/>
</dbReference>
<dbReference type="Proteomes" id="UP001519310">
    <property type="component" value="Unassembled WGS sequence"/>
</dbReference>
<dbReference type="GO" id="GO:0003677">
    <property type="term" value="F:DNA binding"/>
    <property type="evidence" value="ECO:0007669"/>
    <property type="project" value="UniProtKB-KW"/>
</dbReference>
<accession>A0ABS4KWC0</accession>
<evidence type="ECO:0000259" key="3">
    <source>
        <dbReference type="Pfam" id="PF13280"/>
    </source>
</evidence>
<organism evidence="5 6">
    <name type="scientific">Streptomyces avidinii</name>
    <dbReference type="NCBI Taxonomy" id="1895"/>
    <lineage>
        <taxon>Bacteria</taxon>
        <taxon>Bacillati</taxon>
        <taxon>Actinomycetota</taxon>
        <taxon>Actinomycetes</taxon>
        <taxon>Kitasatosporales</taxon>
        <taxon>Streptomycetaceae</taxon>
        <taxon>Streptomyces</taxon>
    </lineage>
</organism>
<evidence type="ECO:0000259" key="4">
    <source>
        <dbReference type="Pfam" id="PF25583"/>
    </source>
</evidence>
<comment type="caution">
    <text evidence="5">The sequence shown here is derived from an EMBL/GenBank/DDBJ whole genome shotgun (WGS) entry which is preliminary data.</text>
</comment>
<feature type="domain" description="Helix-turn-helix type 11" evidence="2">
    <location>
        <begin position="9"/>
        <end position="59"/>
    </location>
</feature>
<sequence length="368" mass="38736">MRAARLIRMALLIQSRPGLTAAVLARELEISERTVIRDAQALQEAGIPVRSERGRSGGYFLAPGYRTRLTTLHPSEAETLFLSGLPSALRDLGLSDAAGTARLKLTATLLPSLREAAESSVRRFHLDAPAWFREPAAPELLPELARAVWADRAVELAYARPGQGPEPGGAAPATVSRVVEPYGLVLKAGTWYVVARIRGAREERDGGWRTYRVDRITALAPAPGAQEPFVRQASFDLAAHWEARSAAFARTLLRTTVTVRLTAGGLRRLPAVVDGAAVEDALASATVPDAAGRVTLDLPTESEDVALDQLARLGADAEVLAPASLRTRFRERAAALAALYTGAEGTEGGAGTGGGAGTEGGAGTGGQR</sequence>
<dbReference type="RefSeq" id="WP_189974066.1">
    <property type="nucleotide sequence ID" value="NZ_BMVL01000023.1"/>
</dbReference>
<dbReference type="PANTHER" id="PTHR34580:SF1">
    <property type="entry name" value="PROTEIN PAFC"/>
    <property type="match status" value="1"/>
</dbReference>
<protein>
    <submittedName>
        <fullName evidence="5">DNA-binding transcriptional regulator YafY</fullName>
    </submittedName>
</protein>
<evidence type="ECO:0000259" key="2">
    <source>
        <dbReference type="Pfam" id="PF08279"/>
    </source>
</evidence>
<dbReference type="InterPro" id="IPR051534">
    <property type="entry name" value="CBASS_pafABC_assoc_protein"/>
</dbReference>
<dbReference type="InterPro" id="IPR013196">
    <property type="entry name" value="HTH_11"/>
</dbReference>
<name>A0ABS4KWC0_STRAV</name>
<dbReference type="InterPro" id="IPR026881">
    <property type="entry name" value="WYL_dom"/>
</dbReference>
<dbReference type="Pfam" id="PF25583">
    <property type="entry name" value="WCX"/>
    <property type="match status" value="1"/>
</dbReference>
<dbReference type="InterPro" id="IPR036388">
    <property type="entry name" value="WH-like_DNA-bd_sf"/>
</dbReference>
<proteinExistence type="predicted"/>
<dbReference type="InterPro" id="IPR036390">
    <property type="entry name" value="WH_DNA-bd_sf"/>
</dbReference>
<dbReference type="PROSITE" id="PS52050">
    <property type="entry name" value="WYL"/>
    <property type="match status" value="1"/>
</dbReference>
<dbReference type="Gene3D" id="1.10.10.10">
    <property type="entry name" value="Winged helix-like DNA-binding domain superfamily/Winged helix DNA-binding domain"/>
    <property type="match status" value="1"/>
</dbReference>
<feature type="domain" description="WYL" evidence="3">
    <location>
        <begin position="139"/>
        <end position="219"/>
    </location>
</feature>
<evidence type="ECO:0000313" key="5">
    <source>
        <dbReference type="EMBL" id="MBP2034300.1"/>
    </source>
</evidence>
<feature type="region of interest" description="Disordered" evidence="1">
    <location>
        <begin position="346"/>
        <end position="368"/>
    </location>
</feature>
<evidence type="ECO:0000313" key="6">
    <source>
        <dbReference type="Proteomes" id="UP001519310"/>
    </source>
</evidence>
<evidence type="ECO:0000256" key="1">
    <source>
        <dbReference type="SAM" id="MobiDB-lite"/>
    </source>
</evidence>
<dbReference type="InterPro" id="IPR057727">
    <property type="entry name" value="WCX_dom"/>
</dbReference>
<keyword evidence="6" id="KW-1185">Reference proteome</keyword>
<reference evidence="5 6" key="1">
    <citation type="submission" date="2021-03" db="EMBL/GenBank/DDBJ databases">
        <title>Genomic Encyclopedia of Type Strains, Phase IV (KMG-IV): sequencing the most valuable type-strain genomes for metagenomic binning, comparative biology and taxonomic classification.</title>
        <authorList>
            <person name="Goeker M."/>
        </authorList>
    </citation>
    <scope>NUCLEOTIDE SEQUENCE [LARGE SCALE GENOMIC DNA]</scope>
    <source>
        <strain evidence="5 6">DSM 40526</strain>
    </source>
</reference>
<dbReference type="PANTHER" id="PTHR34580">
    <property type="match status" value="1"/>
</dbReference>
<dbReference type="SUPFAM" id="SSF46785">
    <property type="entry name" value="Winged helix' DNA-binding domain"/>
    <property type="match status" value="1"/>
</dbReference>
<keyword evidence="5" id="KW-0238">DNA-binding</keyword>
<gene>
    <name evidence="5" type="ORF">J2Z77_000084</name>
</gene>